<evidence type="ECO:0000313" key="4">
    <source>
        <dbReference type="Proteomes" id="UP001367508"/>
    </source>
</evidence>
<dbReference type="Pfam" id="PF00686">
    <property type="entry name" value="CBM_20"/>
    <property type="match status" value="1"/>
</dbReference>
<dbReference type="SUPFAM" id="SSF49452">
    <property type="entry name" value="Starch-binding domain-like"/>
    <property type="match status" value="1"/>
</dbReference>
<dbReference type="FunFam" id="2.60.40.10:FF:000552">
    <property type="entry name" value="Related to glucoamylase"/>
    <property type="match status" value="1"/>
</dbReference>
<dbReference type="AlphaFoldDB" id="A0AAN9LUJ7"/>
<protein>
    <recommendedName>
        <fullName evidence="2">CBM20 domain-containing protein</fullName>
    </recommendedName>
</protein>
<dbReference type="Proteomes" id="UP001367508">
    <property type="component" value="Unassembled WGS sequence"/>
</dbReference>
<dbReference type="SMART" id="SM01065">
    <property type="entry name" value="CBM_2"/>
    <property type="match status" value="1"/>
</dbReference>
<comment type="caution">
    <text evidence="3">The sequence shown here is derived from an EMBL/GenBank/DDBJ whole genome shotgun (WGS) entry which is preliminary data.</text>
</comment>
<feature type="domain" description="CBM20" evidence="2">
    <location>
        <begin position="111"/>
        <end position="213"/>
    </location>
</feature>
<dbReference type="InterPro" id="IPR013784">
    <property type="entry name" value="Carb-bd-like_fold"/>
</dbReference>
<keyword evidence="4" id="KW-1185">Reference proteome</keyword>
<evidence type="ECO:0000256" key="1">
    <source>
        <dbReference type="SAM" id="MobiDB-lite"/>
    </source>
</evidence>
<name>A0AAN9LUJ7_CANGL</name>
<proteinExistence type="predicted"/>
<evidence type="ECO:0000313" key="3">
    <source>
        <dbReference type="EMBL" id="KAK7339863.1"/>
    </source>
</evidence>
<dbReference type="InterPro" id="IPR002044">
    <property type="entry name" value="CBM20"/>
</dbReference>
<organism evidence="3 4">
    <name type="scientific">Canavalia gladiata</name>
    <name type="common">Sword bean</name>
    <name type="synonym">Dolichos gladiatus</name>
    <dbReference type="NCBI Taxonomy" id="3824"/>
    <lineage>
        <taxon>Eukaryota</taxon>
        <taxon>Viridiplantae</taxon>
        <taxon>Streptophyta</taxon>
        <taxon>Embryophyta</taxon>
        <taxon>Tracheophyta</taxon>
        <taxon>Spermatophyta</taxon>
        <taxon>Magnoliopsida</taxon>
        <taxon>eudicotyledons</taxon>
        <taxon>Gunneridae</taxon>
        <taxon>Pentapetalae</taxon>
        <taxon>rosids</taxon>
        <taxon>fabids</taxon>
        <taxon>Fabales</taxon>
        <taxon>Fabaceae</taxon>
        <taxon>Papilionoideae</taxon>
        <taxon>50 kb inversion clade</taxon>
        <taxon>NPAAA clade</taxon>
        <taxon>indigoferoid/millettioid clade</taxon>
        <taxon>Phaseoleae</taxon>
        <taxon>Canavalia</taxon>
    </lineage>
</organism>
<dbReference type="PROSITE" id="PS51166">
    <property type="entry name" value="CBM20"/>
    <property type="match status" value="1"/>
</dbReference>
<dbReference type="PANTHER" id="PTHR15048">
    <property type="entry name" value="STARCH-BINDING DOMAIN-CONTAINING PROTEIN 1"/>
    <property type="match status" value="1"/>
</dbReference>
<dbReference type="CDD" id="cd05467">
    <property type="entry name" value="CBM20"/>
    <property type="match status" value="1"/>
</dbReference>
<dbReference type="EMBL" id="JAYMYQ010000004">
    <property type="protein sequence ID" value="KAK7339863.1"/>
    <property type="molecule type" value="Genomic_DNA"/>
</dbReference>
<dbReference type="GO" id="GO:2001070">
    <property type="term" value="F:starch binding"/>
    <property type="evidence" value="ECO:0007669"/>
    <property type="project" value="InterPro"/>
</dbReference>
<dbReference type="GO" id="GO:0016020">
    <property type="term" value="C:membrane"/>
    <property type="evidence" value="ECO:0007669"/>
    <property type="project" value="TreeGrafter"/>
</dbReference>
<gene>
    <name evidence="3" type="ORF">VNO77_20549</name>
</gene>
<sequence length="265" mass="29792">MEAIMKSCSVPNVERLGTYAPKSAAYVSNASQFFLSPNDKKGCNFPLLKLDHNKGIYPLHAAPSKTQVDLDSLMLQAQPAASGFLSPNHLQDLSIQYSIAVKTLKTSICCADEPKNIRVKFQLERICNFGEQFLVVGNDPTFGSWNPSNAVPMTWSEGHVWTVDQEIPAGKLIQFKFVLKRKQGDVVWMPGPDRILHTWENMNKITVCVDWENAQFQKIIEEDESTHSNEELKIASEMPNLAENLGRPKEMMKPNVSKVLKKSSR</sequence>
<accession>A0AAN9LUJ7</accession>
<reference evidence="3 4" key="1">
    <citation type="submission" date="2024-01" db="EMBL/GenBank/DDBJ databases">
        <title>The genomes of 5 underutilized Papilionoideae crops provide insights into root nodulation and disease resistanc.</title>
        <authorList>
            <person name="Jiang F."/>
        </authorList>
    </citation>
    <scope>NUCLEOTIDE SEQUENCE [LARGE SCALE GENOMIC DNA]</scope>
    <source>
        <strain evidence="3">LVBAO_FW01</strain>
        <tissue evidence="3">Leaves</tissue>
    </source>
</reference>
<feature type="region of interest" description="Disordered" evidence="1">
    <location>
        <begin position="243"/>
        <end position="265"/>
    </location>
</feature>
<dbReference type="InterPro" id="IPR013783">
    <property type="entry name" value="Ig-like_fold"/>
</dbReference>
<evidence type="ECO:0000259" key="2">
    <source>
        <dbReference type="PROSITE" id="PS51166"/>
    </source>
</evidence>
<dbReference type="Gene3D" id="2.60.40.10">
    <property type="entry name" value="Immunoglobulins"/>
    <property type="match status" value="1"/>
</dbReference>
<dbReference type="PANTHER" id="PTHR15048:SF0">
    <property type="entry name" value="STARCH-BINDING DOMAIN-CONTAINING PROTEIN 1"/>
    <property type="match status" value="1"/>
</dbReference>